<feature type="transmembrane region" description="Helical" evidence="6">
    <location>
        <begin position="81"/>
        <end position="101"/>
    </location>
</feature>
<dbReference type="EMBL" id="JAWDJO010000383">
    <property type="protein sequence ID" value="KAL1886956.1"/>
    <property type="molecule type" value="Genomic_DNA"/>
</dbReference>
<evidence type="ECO:0000256" key="5">
    <source>
        <dbReference type="SAM" id="MobiDB-lite"/>
    </source>
</evidence>
<feature type="transmembrane region" description="Helical" evidence="6">
    <location>
        <begin position="108"/>
        <end position="128"/>
    </location>
</feature>
<feature type="transmembrane region" description="Helical" evidence="6">
    <location>
        <begin position="134"/>
        <end position="154"/>
    </location>
</feature>
<reference evidence="7 8" key="1">
    <citation type="journal article" date="2024" name="IMA Fungus">
        <title>IMA Genome - F19 : A genome assembly and annotation guide to empower mycologists, including annotated draft genome sequences of Ceratocystis pirilliformis, Diaporthe australafricana, Fusarium ophioides, Paecilomyces lecythidis, and Sporothrix stenoceras.</title>
        <authorList>
            <person name="Aylward J."/>
            <person name="Wilson A.M."/>
            <person name="Visagie C.M."/>
            <person name="Spraker J."/>
            <person name="Barnes I."/>
            <person name="Buitendag C."/>
            <person name="Ceriani C."/>
            <person name="Del Mar Angel L."/>
            <person name="du Plessis D."/>
            <person name="Fuchs T."/>
            <person name="Gasser K."/>
            <person name="Kramer D."/>
            <person name="Li W."/>
            <person name="Munsamy K."/>
            <person name="Piso A."/>
            <person name="Price J.L."/>
            <person name="Sonnekus B."/>
            <person name="Thomas C."/>
            <person name="van der Nest A."/>
            <person name="van Dijk A."/>
            <person name="van Heerden A."/>
            <person name="van Vuuren N."/>
            <person name="Yilmaz N."/>
            <person name="Duong T.A."/>
            <person name="van der Merwe N.A."/>
            <person name="Wingfield M.J."/>
            <person name="Wingfield B.D."/>
        </authorList>
    </citation>
    <scope>NUCLEOTIDE SEQUENCE [LARGE SCALE GENOMIC DNA]</scope>
    <source>
        <strain evidence="7 8">CMW 12675</strain>
    </source>
</reference>
<feature type="compositionally biased region" description="Low complexity" evidence="5">
    <location>
        <begin position="682"/>
        <end position="694"/>
    </location>
</feature>
<keyword evidence="3 6" id="KW-1133">Transmembrane helix</keyword>
<dbReference type="SUPFAM" id="SSF103481">
    <property type="entry name" value="Multidrug resistance efflux transporter EmrE"/>
    <property type="match status" value="1"/>
</dbReference>
<feature type="region of interest" description="Disordered" evidence="5">
    <location>
        <begin position="585"/>
        <end position="798"/>
    </location>
</feature>
<evidence type="ECO:0000256" key="3">
    <source>
        <dbReference type="ARBA" id="ARBA00022989"/>
    </source>
</evidence>
<evidence type="ECO:0008006" key="9">
    <source>
        <dbReference type="Google" id="ProtNLM"/>
    </source>
</evidence>
<feature type="compositionally biased region" description="Basic and acidic residues" evidence="5">
    <location>
        <begin position="774"/>
        <end position="783"/>
    </location>
</feature>
<proteinExistence type="predicted"/>
<keyword evidence="4 6" id="KW-0472">Membrane</keyword>
<dbReference type="Pfam" id="PF05653">
    <property type="entry name" value="Mg_trans_NIPA"/>
    <property type="match status" value="1"/>
</dbReference>
<evidence type="ECO:0000256" key="2">
    <source>
        <dbReference type="ARBA" id="ARBA00022692"/>
    </source>
</evidence>
<sequence>MASDTPIQYAAHVATLAVRNGISTGDTSSRPASFKLIGITLAVTSGVFIGISFVMKKYGLLKANEKYNEIAGEGYGYLKNWWWWGGMILMILGEICNFVAYAFTDAMLVTPLGALAVVITTVLSAIFLKERLSLVGKVACFLCIVGSVVIVLNAPESSSVSNIQEMKHYVIAPGFLVYAGIVIVGSTIAAIYAGPRWGNKNMLVYISICSWVGGLSVVAIQGLGAAIVAEAQGTPQFNQWFLYVLMVFVFTTLITEIVYLNKALNIFNAALVTPTYYVYFTSTTIVSSAVLFKGMRGSTTSIITMANGFLTICAGVILLQLSKSSKDVPDTAVFNGDLDQIQTIGEQDQPETEPKADAIRGAAAIVRQISVTRQRREVEEFERLRQDMLAERLSPHNPGDPEYEWDGLRRRRTPLSRASISSRGTSIGPSAHGLALGSPISATPAGAFLTPAKPSSLHPPLGMSRMPTEVEMQEQEELDQRLATSPGIISSITGTIRSKRRMVPPTLSEVPGVVHPVPLTDIAESSTKHGDCSSQPHDFDLESQPTEYHGASAYGAGGYAEISSSPNSHSARRQFSFQNIFRKSHSHAISPPPTTEKEASTGWPSENPAKRNTNYNGRMTLGLRMLDSSEETDEERLGLVKQQTTNSSFHYGHQDDEEVYGEKDAPVIAKTSLYTREEEACSPTQSLASPSSSQGENLPPSRPRIGGPYDVERLYSSPPDEGDPPAVPKHRSQKSLGRYRRESATEPGAGSVSGLSFTPRPPTTTHQRLSMRSDSPHGNEHPRSYGYGHKRGDSSGRS</sequence>
<feature type="transmembrane region" description="Helical" evidence="6">
    <location>
        <begin position="205"/>
        <end position="228"/>
    </location>
</feature>
<evidence type="ECO:0000256" key="4">
    <source>
        <dbReference type="ARBA" id="ARBA00023136"/>
    </source>
</evidence>
<feature type="transmembrane region" description="Helical" evidence="6">
    <location>
        <begin position="175"/>
        <end position="193"/>
    </location>
</feature>
<organism evidence="7 8">
    <name type="scientific">Ceratocystis pirilliformis</name>
    <dbReference type="NCBI Taxonomy" id="259994"/>
    <lineage>
        <taxon>Eukaryota</taxon>
        <taxon>Fungi</taxon>
        <taxon>Dikarya</taxon>
        <taxon>Ascomycota</taxon>
        <taxon>Pezizomycotina</taxon>
        <taxon>Sordariomycetes</taxon>
        <taxon>Hypocreomycetidae</taxon>
        <taxon>Microascales</taxon>
        <taxon>Ceratocystidaceae</taxon>
        <taxon>Ceratocystis</taxon>
    </lineage>
</organism>
<evidence type="ECO:0000256" key="6">
    <source>
        <dbReference type="SAM" id="Phobius"/>
    </source>
</evidence>
<dbReference type="Gene3D" id="1.10.3730.20">
    <property type="match status" value="1"/>
</dbReference>
<evidence type="ECO:0000256" key="1">
    <source>
        <dbReference type="ARBA" id="ARBA00004141"/>
    </source>
</evidence>
<dbReference type="InterPro" id="IPR008521">
    <property type="entry name" value="Mg_trans_NIPA"/>
</dbReference>
<name>A0ABR3YF98_9PEZI</name>
<gene>
    <name evidence="7" type="ORF">Cpir12675_006814</name>
</gene>
<evidence type="ECO:0000313" key="7">
    <source>
        <dbReference type="EMBL" id="KAL1886956.1"/>
    </source>
</evidence>
<feature type="transmembrane region" description="Helical" evidence="6">
    <location>
        <begin position="266"/>
        <end position="290"/>
    </location>
</feature>
<dbReference type="PANTHER" id="PTHR12570:SF92">
    <property type="entry name" value="SPICHTHYIN, ISOFORM B"/>
    <property type="match status" value="1"/>
</dbReference>
<dbReference type="PANTHER" id="PTHR12570">
    <property type="match status" value="1"/>
</dbReference>
<evidence type="ECO:0000313" key="8">
    <source>
        <dbReference type="Proteomes" id="UP001583280"/>
    </source>
</evidence>
<comment type="caution">
    <text evidence="7">The sequence shown here is derived from an EMBL/GenBank/DDBJ whole genome shotgun (WGS) entry which is preliminary data.</text>
</comment>
<keyword evidence="8" id="KW-1185">Reference proteome</keyword>
<dbReference type="InterPro" id="IPR037185">
    <property type="entry name" value="EmrE-like"/>
</dbReference>
<comment type="subcellular location">
    <subcellularLocation>
        <location evidence="1">Membrane</location>
        <topology evidence="1">Multi-pass membrane protein</topology>
    </subcellularLocation>
</comment>
<accession>A0ABR3YF98</accession>
<feature type="compositionally biased region" description="Polar residues" evidence="5">
    <location>
        <begin position="763"/>
        <end position="773"/>
    </location>
</feature>
<protein>
    <recommendedName>
        <fullName evidence="9">Magnesium transporter NIPA2</fullName>
    </recommendedName>
</protein>
<dbReference type="Proteomes" id="UP001583280">
    <property type="component" value="Unassembled WGS sequence"/>
</dbReference>
<keyword evidence="2 6" id="KW-0812">Transmembrane</keyword>
<feature type="transmembrane region" description="Helical" evidence="6">
    <location>
        <begin position="240"/>
        <end position="260"/>
    </location>
</feature>
<feature type="transmembrane region" description="Helical" evidence="6">
    <location>
        <begin position="36"/>
        <end position="55"/>
    </location>
</feature>